<dbReference type="Proteomes" id="UP000054018">
    <property type="component" value="Unassembled WGS sequence"/>
</dbReference>
<dbReference type="EMBL" id="KN834016">
    <property type="protein sequence ID" value="KIK13170.1"/>
    <property type="molecule type" value="Genomic_DNA"/>
</dbReference>
<evidence type="ECO:0000313" key="1">
    <source>
        <dbReference type="EMBL" id="KIK11347.1"/>
    </source>
</evidence>
<protein>
    <submittedName>
        <fullName evidence="2">Unplaced genomic scaffold scaffold_332, whole genome shotgun sequence</fullName>
    </submittedName>
</protein>
<evidence type="ECO:0000313" key="2">
    <source>
        <dbReference type="EMBL" id="KIK13170.1"/>
    </source>
</evidence>
<sequence>MPTPNPLVRFILAFFPLPEPTHLHSSALRGQQTHAQHVYDIRENHIWYLWTSVTYPASSKTFILQEVSPAPTVVSVANMHSWRNLCMMTRTATVRPKTA</sequence>
<gene>
    <name evidence="2" type="ORF">PISMIDRAFT_688974</name>
    <name evidence="1" type="ORF">PISMIDRAFT_690430</name>
</gene>
<keyword evidence="3" id="KW-1185">Reference proteome</keyword>
<evidence type="ECO:0000313" key="3">
    <source>
        <dbReference type="Proteomes" id="UP000054018"/>
    </source>
</evidence>
<dbReference type="AlphaFoldDB" id="A0A0C9XLG5"/>
<dbReference type="HOGENOM" id="CLU_2321270_0_0_1"/>
<accession>A0A0C9XLG5</accession>
<proteinExistence type="predicted"/>
<name>A0A0C9XLG5_9AGAM</name>
<reference evidence="2" key="3">
    <citation type="submission" date="2015-02" db="EMBL/GenBank/DDBJ databases">
        <title>Evolutionary Origins and Diversification of the Mycorrhizal Mutualists.</title>
        <authorList>
            <consortium name="DOE Joint Genome Institute"/>
            <consortium name="Mycorrhizal Genomics Consortium"/>
            <person name="Kohler A."/>
            <person name="Kuo A."/>
            <person name="Nagy L.G."/>
            <person name="Floudas D."/>
            <person name="Copeland A."/>
            <person name="Barry K.W."/>
            <person name="Cichocki N."/>
            <person name="Veneault-Fourrey C."/>
            <person name="LaButti K."/>
            <person name="Lindquist E.A."/>
            <person name="Lipzen A."/>
            <person name="Lundell T."/>
            <person name="Morin E."/>
            <person name="Murat C."/>
            <person name="Riley R."/>
            <person name="Ohm R."/>
            <person name="Sun H."/>
            <person name="Tunlid A."/>
            <person name="Henrissat B."/>
            <person name="Grigoriev I.V."/>
            <person name="Hibbett D.S."/>
            <person name="Martin F."/>
        </authorList>
    </citation>
    <scope>NUCLEOTIDE SEQUENCE</scope>
    <source>
        <strain evidence="2 3">441</strain>
    </source>
</reference>
<organism evidence="2 3">
    <name type="scientific">Pisolithus microcarpus 441</name>
    <dbReference type="NCBI Taxonomy" id="765257"/>
    <lineage>
        <taxon>Eukaryota</taxon>
        <taxon>Fungi</taxon>
        <taxon>Dikarya</taxon>
        <taxon>Basidiomycota</taxon>
        <taxon>Agaricomycotina</taxon>
        <taxon>Agaricomycetes</taxon>
        <taxon>Agaricomycetidae</taxon>
        <taxon>Boletales</taxon>
        <taxon>Sclerodermatineae</taxon>
        <taxon>Pisolithaceae</taxon>
        <taxon>Pisolithus</taxon>
    </lineage>
</organism>
<reference evidence="2 3" key="1">
    <citation type="submission" date="2014-04" db="EMBL/GenBank/DDBJ databases">
        <authorList>
            <consortium name="DOE Joint Genome Institute"/>
            <person name="Kuo A."/>
            <person name="Kohler A."/>
            <person name="Costa M.D."/>
            <person name="Nagy L.G."/>
            <person name="Floudas D."/>
            <person name="Copeland A."/>
            <person name="Barry K.W."/>
            <person name="Cichocki N."/>
            <person name="Veneault-Fourrey C."/>
            <person name="LaButti K."/>
            <person name="Lindquist E.A."/>
            <person name="Lipzen A."/>
            <person name="Lundell T."/>
            <person name="Morin E."/>
            <person name="Murat C."/>
            <person name="Sun H."/>
            <person name="Tunlid A."/>
            <person name="Henrissat B."/>
            <person name="Grigoriev I.V."/>
            <person name="Hibbett D.S."/>
            <person name="Martin F."/>
            <person name="Nordberg H.P."/>
            <person name="Cantor M.N."/>
            <person name="Hua S.X."/>
        </authorList>
    </citation>
    <scope>NUCLEOTIDE SEQUENCE [LARGE SCALE GENOMIC DNA]</scope>
    <source>
        <strain evidence="2 3">441</strain>
    </source>
</reference>
<reference evidence="3" key="2">
    <citation type="submission" date="2015-01" db="EMBL/GenBank/DDBJ databases">
        <title>Evolutionary Origins and Diversification of the Mycorrhizal Mutualists.</title>
        <authorList>
            <consortium name="DOE Joint Genome Institute"/>
            <consortium name="Mycorrhizal Genomics Consortium"/>
            <person name="Kohler A."/>
            <person name="Kuo A."/>
            <person name="Nagy L.G."/>
            <person name="Floudas D."/>
            <person name="Copeland A."/>
            <person name="Barry K.W."/>
            <person name="Cichocki N."/>
            <person name="Veneault-Fourrey C."/>
            <person name="LaButti K."/>
            <person name="Lindquist E.A."/>
            <person name="Lipzen A."/>
            <person name="Lundell T."/>
            <person name="Morin E."/>
            <person name="Murat C."/>
            <person name="Riley R."/>
            <person name="Ohm R."/>
            <person name="Sun H."/>
            <person name="Tunlid A."/>
            <person name="Henrissat B."/>
            <person name="Grigoriev I.V."/>
            <person name="Hibbett D.S."/>
            <person name="Martin F."/>
        </authorList>
    </citation>
    <scope>NUCLEOTIDE SEQUENCE [LARGE SCALE GENOMIC DNA]</scope>
    <source>
        <strain evidence="3">441</strain>
    </source>
</reference>
<dbReference type="EMBL" id="KN834237">
    <property type="protein sequence ID" value="KIK11347.1"/>
    <property type="molecule type" value="Genomic_DNA"/>
</dbReference>